<dbReference type="RefSeq" id="XP_004998176.1">
    <property type="nucleotide sequence ID" value="XM_004998119.1"/>
</dbReference>
<dbReference type="Gene3D" id="2.60.120.10">
    <property type="entry name" value="Jelly Rolls"/>
    <property type="match status" value="2"/>
</dbReference>
<feature type="binding site" evidence="4">
    <location>
        <position position="151"/>
    </location>
    <ligand>
        <name>Fe cation</name>
        <dbReference type="ChEBI" id="CHEBI:24875"/>
    </ligand>
</feature>
<organism evidence="10">
    <name type="scientific">Salpingoeca rosetta (strain ATCC 50818 / BSB-021)</name>
    <dbReference type="NCBI Taxonomy" id="946362"/>
    <lineage>
        <taxon>Eukaryota</taxon>
        <taxon>Choanoflagellata</taxon>
        <taxon>Craspedida</taxon>
        <taxon>Salpingoecidae</taxon>
        <taxon>Salpingoeca</taxon>
    </lineage>
</organism>
<dbReference type="InterPro" id="IPR014710">
    <property type="entry name" value="RmlC-like_jellyroll"/>
</dbReference>
<evidence type="ECO:0000256" key="2">
    <source>
        <dbReference type="ARBA" id="ARBA00008416"/>
    </source>
</evidence>
<feature type="signal peptide" evidence="6">
    <location>
        <begin position="1"/>
        <end position="16"/>
    </location>
</feature>
<keyword evidence="6" id="KW-0732">Signal</keyword>
<name>F2TX92_SALR5</name>
<keyword evidence="4" id="KW-0408">Iron</keyword>
<evidence type="ECO:0000256" key="4">
    <source>
        <dbReference type="PIRSR" id="PIRSR006232-1"/>
    </source>
</evidence>
<keyword evidence="3" id="KW-0539">Nucleus</keyword>
<reference evidence="9" key="1">
    <citation type="submission" date="2009-08" db="EMBL/GenBank/DDBJ databases">
        <title>Annotation of Salpingoeca rosetta.</title>
        <authorList>
            <consortium name="The Broad Institute Genome Sequencing Platform"/>
            <person name="Russ C."/>
            <person name="Cuomo C."/>
            <person name="Burger G."/>
            <person name="Gray M.W."/>
            <person name="Holland P.W.H."/>
            <person name="King N."/>
            <person name="Lang F.B.F."/>
            <person name="Roger A.J."/>
            <person name="Ruiz-Trillo I."/>
            <person name="Young S.K."/>
            <person name="Zeng Q."/>
            <person name="Gargeya S."/>
            <person name="Alvarado L."/>
            <person name="Berlin A."/>
            <person name="Chapman S.B."/>
            <person name="Chen Z."/>
            <person name="Freedman E."/>
            <person name="Gellesch M."/>
            <person name="Goldberg J."/>
            <person name="Griggs A."/>
            <person name="Gujja S."/>
            <person name="Heilman E."/>
            <person name="Heiman D."/>
            <person name="Howarth C."/>
            <person name="Mehta T."/>
            <person name="Neiman D."/>
            <person name="Pearson M."/>
            <person name="Roberts A."/>
            <person name="Saif S."/>
            <person name="Shea T."/>
            <person name="Shenoy N."/>
            <person name="Sisk P."/>
            <person name="Stolte C."/>
            <person name="Sykes S."/>
            <person name="White J."/>
            <person name="Yandava C."/>
            <person name="Haas B."/>
            <person name="Nusbaum C."/>
            <person name="Birren B."/>
        </authorList>
    </citation>
    <scope>NUCLEOTIDE SEQUENCE [LARGE SCALE GENOMIC DNA]</scope>
    <source>
        <strain evidence="9">ATCC 50818</strain>
    </source>
</reference>
<dbReference type="EMBL" id="GL832956">
    <property type="protein sequence ID" value="EGD76001.1"/>
    <property type="molecule type" value="Genomic_DNA"/>
</dbReference>
<evidence type="ECO:0000313" key="10">
    <source>
        <dbReference type="Proteomes" id="UP000007799"/>
    </source>
</evidence>
<comment type="similarity">
    <text evidence="2 5">Belongs to the pirin family.</text>
</comment>
<comment type="subcellular location">
    <subcellularLocation>
        <location evidence="1">Nucleus</location>
    </subcellularLocation>
</comment>
<dbReference type="OMA" id="TPWHPHR"/>
<dbReference type="STRING" id="946362.F2TX92"/>
<feature type="binding site" evidence="4">
    <location>
        <position position="109"/>
    </location>
    <ligand>
        <name>Fe cation</name>
        <dbReference type="ChEBI" id="CHEBI:24875"/>
    </ligand>
</feature>
<gene>
    <name evidence="9" type="ORF">PTSG_00708</name>
</gene>
<evidence type="ECO:0000256" key="1">
    <source>
        <dbReference type="ARBA" id="ARBA00004123"/>
    </source>
</evidence>
<dbReference type="Pfam" id="PF02678">
    <property type="entry name" value="Pirin"/>
    <property type="match status" value="1"/>
</dbReference>
<dbReference type="InParanoid" id="F2TX92"/>
<evidence type="ECO:0000313" key="9">
    <source>
        <dbReference type="EMBL" id="EGD76001.1"/>
    </source>
</evidence>
<dbReference type="CDD" id="cd02909">
    <property type="entry name" value="cupin_pirin_N"/>
    <property type="match status" value="1"/>
</dbReference>
<dbReference type="InterPro" id="IPR012093">
    <property type="entry name" value="Pirin"/>
</dbReference>
<evidence type="ECO:0000256" key="5">
    <source>
        <dbReference type="RuleBase" id="RU003457"/>
    </source>
</evidence>
<dbReference type="PANTHER" id="PTHR13903">
    <property type="entry name" value="PIRIN-RELATED"/>
    <property type="match status" value="1"/>
</dbReference>
<dbReference type="InterPro" id="IPR011051">
    <property type="entry name" value="RmlC_Cupin_sf"/>
</dbReference>
<keyword evidence="10" id="KW-1185">Reference proteome</keyword>
<dbReference type="FunCoup" id="F2TX92">
    <property type="interactions" value="635"/>
</dbReference>
<dbReference type="InterPro" id="IPR008778">
    <property type="entry name" value="Pirin_C_dom"/>
</dbReference>
<feature type="binding site" evidence="4">
    <location>
        <position position="153"/>
    </location>
    <ligand>
        <name>Fe cation</name>
        <dbReference type="ChEBI" id="CHEBI:24875"/>
    </ligand>
</feature>
<dbReference type="CDD" id="cd02247">
    <property type="entry name" value="cupin_pirin_C"/>
    <property type="match status" value="1"/>
</dbReference>
<evidence type="ECO:0000259" key="8">
    <source>
        <dbReference type="Pfam" id="PF05726"/>
    </source>
</evidence>
<proteinExistence type="inferred from homology"/>
<evidence type="ECO:0000256" key="6">
    <source>
        <dbReference type="SAM" id="SignalP"/>
    </source>
</evidence>
<sequence length="342" mass="37491">MLKALFFLAARQPRAAFLASASSVAETCAVGAKPATASCSTTTRSIMTSAAPVVSRAVNQQLLSQEQGEGMGARVRRSIGRPELRNFDPFLMLDEFRVKKGAGFPDHPHRGFETVTYMLDGAFEHEDFCGHRGRINAGDLQWMTAGRGVVHAEMPASEEGHGLQLWVNLGAKDKLVEPQYQELKADEIPHAEKDGVEAIIIAGKAFGVESPVFTRTPTYYLHFKMQPDSRLDQEIPAEMNAFLYTLSGTILVGESGEKCEAHSTVTLTRDDEQTGVTIKADKGAAEFVLIAGVPHGEPIVQYGPFVMNTPEQIQQAFLDYQTGRNGFEKARRFQSEIGKPLM</sequence>
<evidence type="ECO:0000256" key="3">
    <source>
        <dbReference type="ARBA" id="ARBA00023242"/>
    </source>
</evidence>
<dbReference type="SUPFAM" id="SSF51182">
    <property type="entry name" value="RmlC-like cupins"/>
    <property type="match status" value="1"/>
</dbReference>
<protein>
    <submittedName>
        <fullName evidence="9">Pirin family protein</fullName>
    </submittedName>
</protein>
<dbReference type="FunFam" id="2.60.120.10:FF:000055">
    <property type="entry name" value="pirin"/>
    <property type="match status" value="1"/>
</dbReference>
<dbReference type="PIRSF" id="PIRSF006232">
    <property type="entry name" value="Pirin"/>
    <property type="match status" value="1"/>
</dbReference>
<dbReference type="AlphaFoldDB" id="F2TX92"/>
<dbReference type="GO" id="GO:0008127">
    <property type="term" value="F:quercetin 2,3-dioxygenase activity"/>
    <property type="evidence" value="ECO:0007669"/>
    <property type="project" value="TreeGrafter"/>
</dbReference>
<dbReference type="OrthoDB" id="198735at2759"/>
<dbReference type="GO" id="GO:0046872">
    <property type="term" value="F:metal ion binding"/>
    <property type="evidence" value="ECO:0007669"/>
    <property type="project" value="UniProtKB-KW"/>
</dbReference>
<dbReference type="InterPro" id="IPR003829">
    <property type="entry name" value="Pirin_N_dom"/>
</dbReference>
<comment type="cofactor">
    <cofactor evidence="4">
        <name>Fe cation</name>
        <dbReference type="ChEBI" id="CHEBI:24875"/>
    </cofactor>
    <text evidence="4">Binds 1 Fe cation per subunit.</text>
</comment>
<dbReference type="eggNOG" id="ENOG502QQ5A">
    <property type="taxonomic scope" value="Eukaryota"/>
</dbReference>
<feature type="domain" description="Pirin C-terminal" evidence="8">
    <location>
        <begin position="220"/>
        <end position="326"/>
    </location>
</feature>
<evidence type="ECO:0000259" key="7">
    <source>
        <dbReference type="Pfam" id="PF02678"/>
    </source>
</evidence>
<feature type="domain" description="Pirin N-terminal" evidence="7">
    <location>
        <begin position="73"/>
        <end position="167"/>
    </location>
</feature>
<accession>F2TX92</accession>
<feature type="chain" id="PRO_5003290065" evidence="6">
    <location>
        <begin position="17"/>
        <end position="342"/>
    </location>
</feature>
<keyword evidence="4" id="KW-0479">Metal-binding</keyword>
<dbReference type="Pfam" id="PF05726">
    <property type="entry name" value="Pirin_C"/>
    <property type="match status" value="1"/>
</dbReference>
<dbReference type="GO" id="GO:0005634">
    <property type="term" value="C:nucleus"/>
    <property type="evidence" value="ECO:0007669"/>
    <property type="project" value="UniProtKB-SubCell"/>
</dbReference>
<dbReference type="PANTHER" id="PTHR13903:SF8">
    <property type="entry name" value="PIRIN"/>
    <property type="match status" value="1"/>
</dbReference>
<dbReference type="GeneID" id="16078772"/>
<feature type="binding site" evidence="4">
    <location>
        <position position="107"/>
    </location>
    <ligand>
        <name>Fe cation</name>
        <dbReference type="ChEBI" id="CHEBI:24875"/>
    </ligand>
</feature>
<dbReference type="Proteomes" id="UP000007799">
    <property type="component" value="Unassembled WGS sequence"/>
</dbReference>
<dbReference type="KEGG" id="sre:PTSG_00708"/>